<keyword evidence="2" id="KW-1185">Reference proteome</keyword>
<protein>
    <submittedName>
        <fullName evidence="1">Uncharacterized protein</fullName>
    </submittedName>
</protein>
<name>A0A8J2JRZ7_9HEXA</name>
<gene>
    <name evidence="1" type="ORF">AFUS01_LOCUS15124</name>
</gene>
<comment type="caution">
    <text evidence="1">The sequence shown here is derived from an EMBL/GenBank/DDBJ whole genome shotgun (WGS) entry which is preliminary data.</text>
</comment>
<dbReference type="AlphaFoldDB" id="A0A8J2JRZ7"/>
<evidence type="ECO:0000313" key="2">
    <source>
        <dbReference type="Proteomes" id="UP000708208"/>
    </source>
</evidence>
<evidence type="ECO:0000313" key="1">
    <source>
        <dbReference type="EMBL" id="CAG7726203.1"/>
    </source>
</evidence>
<dbReference type="EMBL" id="CAJVCH010132004">
    <property type="protein sequence ID" value="CAG7726203.1"/>
    <property type="molecule type" value="Genomic_DNA"/>
</dbReference>
<dbReference type="Proteomes" id="UP000708208">
    <property type="component" value="Unassembled WGS sequence"/>
</dbReference>
<proteinExistence type="predicted"/>
<reference evidence="1" key="1">
    <citation type="submission" date="2021-06" db="EMBL/GenBank/DDBJ databases">
        <authorList>
            <person name="Hodson N. C."/>
            <person name="Mongue J. A."/>
            <person name="Jaron S. K."/>
        </authorList>
    </citation>
    <scope>NUCLEOTIDE SEQUENCE</scope>
</reference>
<accession>A0A8J2JRZ7</accession>
<organism evidence="1 2">
    <name type="scientific">Allacma fusca</name>
    <dbReference type="NCBI Taxonomy" id="39272"/>
    <lineage>
        <taxon>Eukaryota</taxon>
        <taxon>Metazoa</taxon>
        <taxon>Ecdysozoa</taxon>
        <taxon>Arthropoda</taxon>
        <taxon>Hexapoda</taxon>
        <taxon>Collembola</taxon>
        <taxon>Symphypleona</taxon>
        <taxon>Sminthuridae</taxon>
        <taxon>Allacma</taxon>
    </lineage>
</organism>
<sequence length="160" mass="18287">MPKTFGGLQKAGIYFDEKVGKVEKVIKTKMTLKMASKCPTACPPANIFVSSPNAYVVKVEKAMRRESAQKKSLKWTRFAFYSCGHRWSYLVVWICQDFENARTWQKPLFSSIITQTKRSEEGRKILFIHLAAHRVVNYSCIDPQPWKKLTSLVSGGEFSS</sequence>